<proteinExistence type="predicted"/>
<name>L0WH98_9GAMM</name>
<protein>
    <submittedName>
        <fullName evidence="6">Cytochrome c family protein</fullName>
    </submittedName>
</protein>
<dbReference type="GO" id="GO:0046872">
    <property type="term" value="F:metal ion binding"/>
    <property type="evidence" value="ECO:0007669"/>
    <property type="project" value="UniProtKB-KW"/>
</dbReference>
<dbReference type="Pfam" id="PF13442">
    <property type="entry name" value="Cytochrome_CBB3"/>
    <property type="match status" value="1"/>
</dbReference>
<keyword evidence="3 4" id="KW-0408">Iron</keyword>
<dbReference type="InterPro" id="IPR036909">
    <property type="entry name" value="Cyt_c-like_dom_sf"/>
</dbReference>
<gene>
    <name evidence="6" type="ORF">A11A3_04034</name>
</gene>
<dbReference type="GO" id="GO:0009055">
    <property type="term" value="F:electron transfer activity"/>
    <property type="evidence" value="ECO:0007669"/>
    <property type="project" value="InterPro"/>
</dbReference>
<feature type="domain" description="Cytochrome c" evidence="5">
    <location>
        <begin position="69"/>
        <end position="154"/>
    </location>
</feature>
<keyword evidence="1 4" id="KW-0349">Heme</keyword>
<dbReference type="Gene3D" id="1.10.760.10">
    <property type="entry name" value="Cytochrome c-like domain"/>
    <property type="match status" value="1"/>
</dbReference>
<dbReference type="PROSITE" id="PS51007">
    <property type="entry name" value="CYTC"/>
    <property type="match status" value="1"/>
</dbReference>
<evidence type="ECO:0000256" key="4">
    <source>
        <dbReference type="PROSITE-ProRule" id="PRU00433"/>
    </source>
</evidence>
<dbReference type="EMBL" id="AMRJ01000003">
    <property type="protein sequence ID" value="EKF75497.1"/>
    <property type="molecule type" value="Genomic_DNA"/>
</dbReference>
<reference evidence="6 7" key="1">
    <citation type="journal article" date="2012" name="J. Bacteriol.">
        <title>Genome Sequence of the Alkane-Degrading Bacterium Alcanivorax hongdengensis Type Strain A-11-3.</title>
        <authorList>
            <person name="Lai Q."/>
            <person name="Shao Z."/>
        </authorList>
    </citation>
    <scope>NUCLEOTIDE SEQUENCE [LARGE SCALE GENOMIC DNA]</scope>
    <source>
        <strain evidence="6 7">A-11-3</strain>
    </source>
</reference>
<evidence type="ECO:0000313" key="6">
    <source>
        <dbReference type="EMBL" id="EKF75497.1"/>
    </source>
</evidence>
<dbReference type="InterPro" id="IPR009056">
    <property type="entry name" value="Cyt_c-like_dom"/>
</dbReference>
<dbReference type="PATRIC" id="fig|1177179.3.peg.805"/>
<keyword evidence="7" id="KW-1185">Reference proteome</keyword>
<evidence type="ECO:0000256" key="2">
    <source>
        <dbReference type="ARBA" id="ARBA00022723"/>
    </source>
</evidence>
<dbReference type="AlphaFoldDB" id="L0WH98"/>
<evidence type="ECO:0000256" key="1">
    <source>
        <dbReference type="ARBA" id="ARBA00022617"/>
    </source>
</evidence>
<dbReference type="RefSeq" id="WP_008927993.1">
    <property type="nucleotide sequence ID" value="NZ_AMRJ01000003.1"/>
</dbReference>
<sequence>MKTVIVTLSIATLAALLVATGLMVSGSYNVAADEPHWSLTEKLLGYARERSIERRAEDVQVPEDLDDPKRLAEGIEHYNAMCTGCHLAPGMQDSEMRPGLYPKPPELAEHGIHDPRQTFWIIKHGIKMSGMPAWGETHSDEKIWDMVALLKKLPEMDAAQWQKLTANLGGDEGDDDDHDHDHHHL</sequence>
<dbReference type="GO" id="GO:0020037">
    <property type="term" value="F:heme binding"/>
    <property type="evidence" value="ECO:0007669"/>
    <property type="project" value="InterPro"/>
</dbReference>
<evidence type="ECO:0000313" key="7">
    <source>
        <dbReference type="Proteomes" id="UP000010164"/>
    </source>
</evidence>
<keyword evidence="2 4" id="KW-0479">Metal-binding</keyword>
<dbReference type="STRING" id="1177179.A11A3_04034"/>
<comment type="caution">
    <text evidence="6">The sequence shown here is derived from an EMBL/GenBank/DDBJ whole genome shotgun (WGS) entry which is preliminary data.</text>
</comment>
<accession>L0WH98</accession>
<dbReference type="eggNOG" id="COG2010">
    <property type="taxonomic scope" value="Bacteria"/>
</dbReference>
<dbReference type="Proteomes" id="UP000010164">
    <property type="component" value="Unassembled WGS sequence"/>
</dbReference>
<evidence type="ECO:0000259" key="5">
    <source>
        <dbReference type="PROSITE" id="PS51007"/>
    </source>
</evidence>
<evidence type="ECO:0000256" key="3">
    <source>
        <dbReference type="ARBA" id="ARBA00023004"/>
    </source>
</evidence>
<dbReference type="SUPFAM" id="SSF46626">
    <property type="entry name" value="Cytochrome c"/>
    <property type="match status" value="1"/>
</dbReference>
<organism evidence="6 7">
    <name type="scientific">Alcanivorax hongdengensis A-11-3</name>
    <dbReference type="NCBI Taxonomy" id="1177179"/>
    <lineage>
        <taxon>Bacteria</taxon>
        <taxon>Pseudomonadati</taxon>
        <taxon>Pseudomonadota</taxon>
        <taxon>Gammaproteobacteria</taxon>
        <taxon>Oceanospirillales</taxon>
        <taxon>Alcanivoracaceae</taxon>
        <taxon>Alcanivorax</taxon>
    </lineage>
</organism>